<dbReference type="PROSITE" id="PS50212">
    <property type="entry name" value="RASGEF_NTER"/>
    <property type="match status" value="1"/>
</dbReference>
<dbReference type="InterPro" id="IPR000651">
    <property type="entry name" value="Ras-like_Gua-exchang_fac_N"/>
</dbReference>
<dbReference type="InterPro" id="IPR008937">
    <property type="entry name" value="Ras-like_GEF"/>
</dbReference>
<feature type="region of interest" description="Disordered" evidence="4">
    <location>
        <begin position="556"/>
        <end position="575"/>
    </location>
</feature>
<dbReference type="PANTHER" id="PTHR23113">
    <property type="entry name" value="GUANINE NUCLEOTIDE EXCHANGE FACTOR"/>
    <property type="match status" value="1"/>
</dbReference>
<keyword evidence="1 2" id="KW-0344">Guanine-nucleotide releasing factor</keyword>
<dbReference type="OrthoDB" id="28357at2759"/>
<evidence type="ECO:0000313" key="8">
    <source>
        <dbReference type="Proteomes" id="UP000011083"/>
    </source>
</evidence>
<dbReference type="SMART" id="SM00229">
    <property type="entry name" value="RasGEFN"/>
    <property type="match status" value="1"/>
</dbReference>
<dbReference type="GeneID" id="14920040"/>
<dbReference type="PROSITE" id="PS50009">
    <property type="entry name" value="RASGEF_CAT"/>
    <property type="match status" value="1"/>
</dbReference>
<dbReference type="InterPro" id="IPR001895">
    <property type="entry name" value="RASGEF_cat_dom"/>
</dbReference>
<dbReference type="SMART" id="SM00147">
    <property type="entry name" value="RasGEF"/>
    <property type="match status" value="1"/>
</dbReference>
<proteinExistence type="predicted"/>
<feature type="domain" description="Ras-GEF" evidence="5">
    <location>
        <begin position="751"/>
        <end position="974"/>
    </location>
</feature>
<keyword evidence="8" id="KW-1185">Reference proteome</keyword>
<evidence type="ECO:0000259" key="5">
    <source>
        <dbReference type="PROSITE" id="PS50009"/>
    </source>
</evidence>
<dbReference type="Pfam" id="PF00617">
    <property type="entry name" value="RasGEF"/>
    <property type="match status" value="1"/>
</dbReference>
<dbReference type="InterPro" id="IPR023578">
    <property type="entry name" value="Ras_GEF_dom_sf"/>
</dbReference>
<dbReference type="SUPFAM" id="SSF48366">
    <property type="entry name" value="Ras GEF"/>
    <property type="match status" value="1"/>
</dbReference>
<feature type="compositionally biased region" description="Low complexity" evidence="4">
    <location>
        <begin position="44"/>
        <end position="66"/>
    </location>
</feature>
<dbReference type="CDD" id="cd00155">
    <property type="entry name" value="RasGEF"/>
    <property type="match status" value="1"/>
</dbReference>
<feature type="compositionally biased region" description="Basic residues" evidence="4">
    <location>
        <begin position="15"/>
        <end position="24"/>
    </location>
</feature>
<dbReference type="Pfam" id="PF00618">
    <property type="entry name" value="RasGEF_N"/>
    <property type="match status" value="1"/>
</dbReference>
<dbReference type="Gene3D" id="1.10.840.10">
    <property type="entry name" value="Ras guanine-nucleotide exchange factors catalytic domain"/>
    <property type="match status" value="1"/>
</dbReference>
<dbReference type="InterPro" id="IPR036964">
    <property type="entry name" value="RASGEF_cat_dom_sf"/>
</dbReference>
<feature type="compositionally biased region" description="Basic and acidic residues" evidence="4">
    <location>
        <begin position="131"/>
        <end position="141"/>
    </location>
</feature>
<protein>
    <submittedName>
        <fullName evidence="7">RasGEF domain containing protein</fullName>
    </submittedName>
</protein>
<evidence type="ECO:0000259" key="6">
    <source>
        <dbReference type="PROSITE" id="PS50212"/>
    </source>
</evidence>
<dbReference type="Gene3D" id="1.20.870.10">
    <property type="entry name" value="Son of sevenless (SoS) protein Chain: S domain 1"/>
    <property type="match status" value="1"/>
</dbReference>
<evidence type="ECO:0000313" key="7">
    <source>
        <dbReference type="EMBL" id="ELR19264.1"/>
    </source>
</evidence>
<dbReference type="RefSeq" id="XP_004341349.1">
    <property type="nucleotide sequence ID" value="XM_004341301.1"/>
</dbReference>
<reference evidence="7 8" key="1">
    <citation type="journal article" date="2013" name="Genome Biol.">
        <title>Genome of Acanthamoeba castellanii highlights extensive lateral gene transfer and early evolution of tyrosine kinase signaling.</title>
        <authorList>
            <person name="Clarke M."/>
            <person name="Lohan A.J."/>
            <person name="Liu B."/>
            <person name="Lagkouvardos I."/>
            <person name="Roy S."/>
            <person name="Zafar N."/>
            <person name="Bertelli C."/>
            <person name="Schilde C."/>
            <person name="Kianianmomeni A."/>
            <person name="Burglin T.R."/>
            <person name="Frech C."/>
            <person name="Turcotte B."/>
            <person name="Kopec K.O."/>
            <person name="Synnott J.M."/>
            <person name="Choo C."/>
            <person name="Paponov I."/>
            <person name="Finkler A."/>
            <person name="Soon Heng Tan C."/>
            <person name="Hutchins A.P."/>
            <person name="Weinmeier T."/>
            <person name="Rattei T."/>
            <person name="Chu J.S."/>
            <person name="Gimenez G."/>
            <person name="Irimia M."/>
            <person name="Rigden D.J."/>
            <person name="Fitzpatrick D.A."/>
            <person name="Lorenzo-Morales J."/>
            <person name="Bateman A."/>
            <person name="Chiu C.H."/>
            <person name="Tang P."/>
            <person name="Hegemann P."/>
            <person name="Fromm H."/>
            <person name="Raoult D."/>
            <person name="Greub G."/>
            <person name="Miranda-Saavedra D."/>
            <person name="Chen N."/>
            <person name="Nash P."/>
            <person name="Ginger M.L."/>
            <person name="Horn M."/>
            <person name="Schaap P."/>
            <person name="Caler L."/>
            <person name="Loftus B."/>
        </authorList>
    </citation>
    <scope>NUCLEOTIDE SEQUENCE [LARGE SCALE GENOMIC DNA]</scope>
    <source>
        <strain evidence="7 8">Neff</strain>
    </source>
</reference>
<dbReference type="GO" id="GO:0005085">
    <property type="term" value="F:guanyl-nucleotide exchange factor activity"/>
    <property type="evidence" value="ECO:0007669"/>
    <property type="project" value="UniProtKB-KW"/>
</dbReference>
<dbReference type="VEuPathDB" id="AmoebaDB:ACA1_264370"/>
<feature type="coiled-coil region" evidence="3">
    <location>
        <begin position="264"/>
        <end position="295"/>
    </location>
</feature>
<evidence type="ECO:0000256" key="1">
    <source>
        <dbReference type="ARBA" id="ARBA00022658"/>
    </source>
</evidence>
<dbReference type="PROSITE" id="PS00720">
    <property type="entry name" value="RASGEF"/>
    <property type="match status" value="1"/>
</dbReference>
<accession>L8H186</accession>
<keyword evidence="3" id="KW-0175">Coiled coil</keyword>
<feature type="compositionally biased region" description="Pro residues" evidence="4">
    <location>
        <begin position="31"/>
        <end position="43"/>
    </location>
</feature>
<feature type="compositionally biased region" description="Low complexity" evidence="4">
    <location>
        <begin position="143"/>
        <end position="162"/>
    </location>
</feature>
<feature type="domain" description="N-terminal Ras-GEF" evidence="6">
    <location>
        <begin position="598"/>
        <end position="718"/>
    </location>
</feature>
<dbReference type="GO" id="GO:0007265">
    <property type="term" value="P:Ras protein signal transduction"/>
    <property type="evidence" value="ECO:0007669"/>
    <property type="project" value="TreeGrafter"/>
</dbReference>
<feature type="compositionally biased region" description="Basic and acidic residues" evidence="4">
    <location>
        <begin position="565"/>
        <end position="575"/>
    </location>
</feature>
<dbReference type="EMBL" id="KB007933">
    <property type="protein sequence ID" value="ELR19264.1"/>
    <property type="molecule type" value="Genomic_DNA"/>
</dbReference>
<feature type="compositionally biased region" description="Polar residues" evidence="4">
    <location>
        <begin position="113"/>
        <end position="122"/>
    </location>
</feature>
<feature type="compositionally biased region" description="Low complexity" evidence="4">
    <location>
        <begin position="74"/>
        <end position="89"/>
    </location>
</feature>
<sequence>MSSQPATAGNGSTIKFHKPPRPPRKGTTALPPIPASPQHPPPSANSSSPAPIPSLATSAPTISSAVPPTPASPPVAADEGSSPISSPPSLESPPSSPAIMGERSLVNKFLIPNNPSQSQQKRFSLGLQRQPAKDKEKDARNRSSPSSSPSPLSPSSASTSSLSVPVSHISASSPVVLGLSEALINASLSTSPSVRTPLYSSAAKLAREDSISEMLADSSDPFLLKVIPVFKKLAGANKQLIVISKSASRTVEARPKKDEASARAYTLNNQLVLAQENLNKANEDFLERLRETARDQSPASLVELLNMAAAVASSTSFLVNCCKAVTIELAGRDLFKQVLQATRTVRDALTLAIDSIKDGIPPPQLIAHLPEAEKKLQAAVTTVKQSTMQLVTAQATIVGDNFVSAARKQEILGAVRAAVAASTKLLWLRESGEGEEIVNAAKVTAVTVSQLSAAVLEAANDDLILAYENFRQLFTDSVAALKEALANYIEETKSIFSEKERAAKSSPVFEKLRAAILQLVATTDLLSCVGLANLGSKSPVVADENIAFARKVMDEVSLPPPPESPAREEAENNKDNGEANVNIWKEPADSPANIILNEQGRLRAASLNKLIEKLTSPAAPDMRMVKTFITTYRSFCTPGQIITKLLQRFDVPAHLTAEELPVQLRVCNVLRLWSEAHIDECSPEELAMLENFVETKLRNSQGYSKYGEKISELISKRHNPNTQEIVQQGLIEMKIEPKIPLSPARLLSVFDEIQVARQLTLVDFDIYSTIKAWNKPKLKYRSPNVLRLIGRSTAISMWVASCVLWQPTLKERIRVLTKLINIADHLRKMNNFNSLMALIAGLNTAPIYRLKHTREGLSPQTIKTFQSLEQLMSNNQSFLNYRTALHSVDPPCIPFLGVYLTDLTFSDDANPDEINGLVNFGKWELMYNIIAEIQQYQQIAYNFEYVDHIASFLRELPQNNDRDMFDLSKAFEPKGAAKTDIA</sequence>
<organism evidence="7 8">
    <name type="scientific">Acanthamoeba castellanii (strain ATCC 30010 / Neff)</name>
    <dbReference type="NCBI Taxonomy" id="1257118"/>
    <lineage>
        <taxon>Eukaryota</taxon>
        <taxon>Amoebozoa</taxon>
        <taxon>Discosea</taxon>
        <taxon>Longamoebia</taxon>
        <taxon>Centramoebida</taxon>
        <taxon>Acanthamoebidae</taxon>
        <taxon>Acanthamoeba</taxon>
    </lineage>
</organism>
<dbReference type="KEGG" id="acan:ACA1_264370"/>
<dbReference type="AlphaFoldDB" id="L8H186"/>
<dbReference type="STRING" id="1257118.L8H186"/>
<name>L8H186_ACACF</name>
<evidence type="ECO:0000256" key="3">
    <source>
        <dbReference type="SAM" id="Coils"/>
    </source>
</evidence>
<dbReference type="Proteomes" id="UP000011083">
    <property type="component" value="Unassembled WGS sequence"/>
</dbReference>
<dbReference type="InterPro" id="IPR019804">
    <property type="entry name" value="Ras_G-nucl-exch_fac_CS"/>
</dbReference>
<gene>
    <name evidence="7" type="ORF">ACA1_264370</name>
</gene>
<feature type="region of interest" description="Disordered" evidence="4">
    <location>
        <begin position="1"/>
        <end position="162"/>
    </location>
</feature>
<evidence type="ECO:0000256" key="2">
    <source>
        <dbReference type="PROSITE-ProRule" id="PRU00168"/>
    </source>
</evidence>
<dbReference type="PANTHER" id="PTHR23113:SF366">
    <property type="entry name" value="RAS GUANINE NUCLEOTIDE EXCHANGE FACTOR R"/>
    <property type="match status" value="1"/>
</dbReference>
<evidence type="ECO:0000256" key="4">
    <source>
        <dbReference type="SAM" id="MobiDB-lite"/>
    </source>
</evidence>
<feature type="compositionally biased region" description="Polar residues" evidence="4">
    <location>
        <begin position="1"/>
        <end position="13"/>
    </location>
</feature>
<dbReference type="GO" id="GO:0005886">
    <property type="term" value="C:plasma membrane"/>
    <property type="evidence" value="ECO:0007669"/>
    <property type="project" value="TreeGrafter"/>
</dbReference>
<dbReference type="CDD" id="cd06224">
    <property type="entry name" value="REM"/>
    <property type="match status" value="1"/>
</dbReference>